<evidence type="ECO:0000313" key="3">
    <source>
        <dbReference type="Proteomes" id="UP001167160"/>
    </source>
</evidence>
<dbReference type="EMBL" id="JAMQGM010000021">
    <property type="protein sequence ID" value="MCM2577694.1"/>
    <property type="molecule type" value="Genomic_DNA"/>
</dbReference>
<accession>A0ABT0X5J0</accession>
<reference evidence="2" key="1">
    <citation type="journal article" date="2023" name="Int. J. Syst. Evol. Microbiol.">
        <title>Streptomyces meridianus sp. nov. isolated from brackish water of the Tagus estuary in Alcochete, Portugal.</title>
        <authorList>
            <person name="Santos J.D.N."/>
            <person name="Klimek D."/>
            <person name="Calusinska M."/>
            <person name="Lobo Da Cunha A."/>
            <person name="Catita J."/>
            <person name="Goncalves H."/>
            <person name="Gonzalez I."/>
            <person name="Reyes F."/>
            <person name="Lage O.M."/>
        </authorList>
    </citation>
    <scope>NUCLEOTIDE SEQUENCE</scope>
    <source>
        <strain evidence="2">MTZ3.1</strain>
    </source>
</reference>
<gene>
    <name evidence="2" type="ORF">M1E25_10060</name>
</gene>
<sequence>MNKKLVAALSGGTALVLALSGCSDNSEVNDYAKKVCDQLEPQLQKITDANESITSTAADGKPADIKKADSAAFQQISTAYASMAGAVDKAGAPPVDDGEQKQQAAVRGLNATSRAYADLKADVERLNTNDQGKFASGLQDIAQKLDAVNKTGDDAIKNLQSGEVGEAMSKQSGCKRPSEASPSS</sequence>
<dbReference type="PROSITE" id="PS51257">
    <property type="entry name" value="PROKAR_LIPOPROTEIN"/>
    <property type="match status" value="1"/>
</dbReference>
<name>A0ABT0X5J0_9ACTN</name>
<protein>
    <submittedName>
        <fullName evidence="2">Small secreted protein</fullName>
    </submittedName>
</protein>
<feature type="region of interest" description="Disordered" evidence="1">
    <location>
        <begin position="158"/>
        <end position="184"/>
    </location>
</feature>
<evidence type="ECO:0000256" key="1">
    <source>
        <dbReference type="SAM" id="MobiDB-lite"/>
    </source>
</evidence>
<comment type="caution">
    <text evidence="2">The sequence shown here is derived from an EMBL/GenBank/DDBJ whole genome shotgun (WGS) entry which is preliminary data.</text>
</comment>
<keyword evidence="3" id="KW-1185">Reference proteome</keyword>
<proteinExistence type="predicted"/>
<organism evidence="2 3">
    <name type="scientific">Streptomyces meridianus</name>
    <dbReference type="NCBI Taxonomy" id="2938945"/>
    <lineage>
        <taxon>Bacteria</taxon>
        <taxon>Bacillati</taxon>
        <taxon>Actinomycetota</taxon>
        <taxon>Actinomycetes</taxon>
        <taxon>Kitasatosporales</taxon>
        <taxon>Streptomycetaceae</taxon>
        <taxon>Streptomyces</taxon>
    </lineage>
</organism>
<dbReference type="Proteomes" id="UP001167160">
    <property type="component" value="Unassembled WGS sequence"/>
</dbReference>
<dbReference type="RefSeq" id="WP_251412882.1">
    <property type="nucleotide sequence ID" value="NZ_JAMQGM010000021.1"/>
</dbReference>
<evidence type="ECO:0000313" key="2">
    <source>
        <dbReference type="EMBL" id="MCM2577694.1"/>
    </source>
</evidence>